<proteinExistence type="inferred from homology"/>
<organism evidence="8 9">
    <name type="scientific">Sinisalibacter lacisalsi</name>
    <dbReference type="NCBI Taxonomy" id="1526570"/>
    <lineage>
        <taxon>Bacteria</taxon>
        <taxon>Pseudomonadati</taxon>
        <taxon>Pseudomonadota</taxon>
        <taxon>Alphaproteobacteria</taxon>
        <taxon>Rhodobacterales</taxon>
        <taxon>Roseobacteraceae</taxon>
        <taxon>Sinisalibacter</taxon>
    </lineage>
</organism>
<keyword evidence="7" id="KW-1133">Transmembrane helix</keyword>
<dbReference type="RefSeq" id="WP_188525594.1">
    <property type="nucleotide sequence ID" value="NZ_BMGI01000001.1"/>
</dbReference>
<protein>
    <recommendedName>
        <fullName evidence="3">DNA recombination protein RmuC homolog</fullName>
    </recommendedName>
</protein>
<dbReference type="InterPro" id="IPR003798">
    <property type="entry name" value="DNA_recombination_RmuC"/>
</dbReference>
<keyword evidence="7" id="KW-0472">Membrane</keyword>
<comment type="caution">
    <text evidence="8">The sequence shown here is derived from an EMBL/GenBank/DDBJ whole genome shotgun (WGS) entry which is preliminary data.</text>
</comment>
<accession>A0ABQ1Q904</accession>
<evidence type="ECO:0000313" key="9">
    <source>
        <dbReference type="Proteomes" id="UP000617355"/>
    </source>
</evidence>
<sequence length="410" mass="44843">MNETAASLDLTDPMVLAALVAAGALFLIVVLLIVAVARAGRSARMAEDLSRQIGGLGHAVQVLGQGQDQLTGGLRSVSDAQANGQTRMVQTMEARLAEVQRQMQERLHENAMRAARSLSEMQERMSESLQGSTVKTTQSLTQLQERLATIDKAQENITRLSGDVLSLQDILSNKQTRGAFGEIQLTDIVSKALPSDSYNLQATLSNGRRADCLIHLPNPPGPIVIDSKFPLEAYEALRKADTQWEVNEAAKAMRVAVRAHIKAISEKYIIEGETADGALMFLPSEAVYAELHANFPEVVREGFEKRVWIVSPTTCMATLNTMRAILKDARMREQAGAIRKTLRQLHRDVELVVERVDKLNSHFGQARADLEGLGIAAERAGKRAAKLDNFDFEEIAPGEGEESVMPLPKG</sequence>
<evidence type="ECO:0000256" key="2">
    <source>
        <dbReference type="ARBA" id="ARBA00009840"/>
    </source>
</evidence>
<evidence type="ECO:0000256" key="1">
    <source>
        <dbReference type="ARBA" id="ARBA00003416"/>
    </source>
</evidence>
<reference evidence="9" key="1">
    <citation type="journal article" date="2019" name="Int. J. Syst. Evol. Microbiol.">
        <title>The Global Catalogue of Microorganisms (GCM) 10K type strain sequencing project: providing services to taxonomists for standard genome sequencing and annotation.</title>
        <authorList>
            <consortium name="The Broad Institute Genomics Platform"/>
            <consortium name="The Broad Institute Genome Sequencing Center for Infectious Disease"/>
            <person name="Wu L."/>
            <person name="Ma J."/>
        </authorList>
    </citation>
    <scope>NUCLEOTIDE SEQUENCE [LARGE SCALE GENOMIC DNA]</scope>
    <source>
        <strain evidence="9">CGMCC 1.12922</strain>
    </source>
</reference>
<evidence type="ECO:0000256" key="7">
    <source>
        <dbReference type="SAM" id="Phobius"/>
    </source>
</evidence>
<evidence type="ECO:0000256" key="3">
    <source>
        <dbReference type="ARBA" id="ARBA00021840"/>
    </source>
</evidence>
<keyword evidence="9" id="KW-1185">Reference proteome</keyword>
<name>A0ABQ1Q904_9RHOB</name>
<evidence type="ECO:0000313" key="8">
    <source>
        <dbReference type="EMBL" id="GGD19720.1"/>
    </source>
</evidence>
<keyword evidence="5" id="KW-0233">DNA recombination</keyword>
<dbReference type="PANTHER" id="PTHR30563">
    <property type="entry name" value="DNA RECOMBINATION PROTEIN RMUC"/>
    <property type="match status" value="1"/>
</dbReference>
<feature type="coiled-coil region" evidence="6">
    <location>
        <begin position="82"/>
        <end position="109"/>
    </location>
</feature>
<comment type="similarity">
    <text evidence="2">Belongs to the RmuC family.</text>
</comment>
<keyword evidence="7" id="KW-0812">Transmembrane</keyword>
<evidence type="ECO:0000256" key="5">
    <source>
        <dbReference type="ARBA" id="ARBA00023172"/>
    </source>
</evidence>
<dbReference type="Pfam" id="PF02646">
    <property type="entry name" value="RmuC"/>
    <property type="match status" value="1"/>
</dbReference>
<dbReference type="PANTHER" id="PTHR30563:SF0">
    <property type="entry name" value="DNA RECOMBINATION PROTEIN RMUC"/>
    <property type="match status" value="1"/>
</dbReference>
<feature type="transmembrane region" description="Helical" evidence="7">
    <location>
        <begin position="15"/>
        <end position="37"/>
    </location>
</feature>
<gene>
    <name evidence="8" type="ORF">GCM10011358_00380</name>
</gene>
<evidence type="ECO:0000256" key="4">
    <source>
        <dbReference type="ARBA" id="ARBA00023054"/>
    </source>
</evidence>
<dbReference type="Proteomes" id="UP000617355">
    <property type="component" value="Unassembled WGS sequence"/>
</dbReference>
<dbReference type="EMBL" id="BMGI01000001">
    <property type="protein sequence ID" value="GGD19720.1"/>
    <property type="molecule type" value="Genomic_DNA"/>
</dbReference>
<comment type="function">
    <text evidence="1">Involved in DNA recombination.</text>
</comment>
<evidence type="ECO:0000256" key="6">
    <source>
        <dbReference type="SAM" id="Coils"/>
    </source>
</evidence>
<keyword evidence="4 6" id="KW-0175">Coiled coil</keyword>